<evidence type="ECO:0000256" key="1">
    <source>
        <dbReference type="SAM" id="Phobius"/>
    </source>
</evidence>
<feature type="transmembrane region" description="Helical" evidence="1">
    <location>
        <begin position="40"/>
        <end position="61"/>
    </location>
</feature>
<proteinExistence type="predicted"/>
<dbReference type="EMBL" id="JH431715">
    <property type="status" value="NOT_ANNOTATED_CDS"/>
    <property type="molecule type" value="Genomic_DNA"/>
</dbReference>
<keyword evidence="1" id="KW-0472">Membrane</keyword>
<keyword evidence="3" id="KW-1185">Reference proteome</keyword>
<dbReference type="HOGENOM" id="CLU_2362383_0_0_1"/>
<keyword evidence="1" id="KW-1133">Transmembrane helix</keyword>
<dbReference type="EnsemblMetazoa" id="SMAR006637-RA">
    <property type="protein sequence ID" value="SMAR006637-PA"/>
    <property type="gene ID" value="SMAR006637"/>
</dbReference>
<evidence type="ECO:0000313" key="3">
    <source>
        <dbReference type="Proteomes" id="UP000014500"/>
    </source>
</evidence>
<name>T1IZG2_STRMM</name>
<dbReference type="Proteomes" id="UP000014500">
    <property type="component" value="Unassembled WGS sequence"/>
</dbReference>
<dbReference type="AlphaFoldDB" id="T1IZG2"/>
<protein>
    <submittedName>
        <fullName evidence="2">Uncharacterized protein</fullName>
    </submittedName>
</protein>
<organism evidence="2 3">
    <name type="scientific">Strigamia maritima</name>
    <name type="common">European centipede</name>
    <name type="synonym">Geophilus maritimus</name>
    <dbReference type="NCBI Taxonomy" id="126957"/>
    <lineage>
        <taxon>Eukaryota</taxon>
        <taxon>Metazoa</taxon>
        <taxon>Ecdysozoa</taxon>
        <taxon>Arthropoda</taxon>
        <taxon>Myriapoda</taxon>
        <taxon>Chilopoda</taxon>
        <taxon>Pleurostigmophora</taxon>
        <taxon>Geophilomorpha</taxon>
        <taxon>Linotaeniidae</taxon>
        <taxon>Strigamia</taxon>
    </lineage>
</organism>
<evidence type="ECO:0000313" key="2">
    <source>
        <dbReference type="EnsemblMetazoa" id="SMAR006637-PA"/>
    </source>
</evidence>
<sequence>MVEYCCGDYYRSSWDNPMATLFFPSPEPNNRNSRRQFSRFWLTVGVVSGLGLVTYMLYVSYKNESSASNVYDILTEYFNKINVGYVFTPNSCWGTY</sequence>
<accession>T1IZG2</accession>
<keyword evidence="1" id="KW-0812">Transmembrane</keyword>
<reference evidence="2" key="2">
    <citation type="submission" date="2015-02" db="UniProtKB">
        <authorList>
            <consortium name="EnsemblMetazoa"/>
        </authorList>
    </citation>
    <scope>IDENTIFICATION</scope>
</reference>
<reference evidence="3" key="1">
    <citation type="submission" date="2011-05" db="EMBL/GenBank/DDBJ databases">
        <authorList>
            <person name="Richards S.R."/>
            <person name="Qu J."/>
            <person name="Jiang H."/>
            <person name="Jhangiani S.N."/>
            <person name="Agravi P."/>
            <person name="Goodspeed R."/>
            <person name="Gross S."/>
            <person name="Mandapat C."/>
            <person name="Jackson L."/>
            <person name="Mathew T."/>
            <person name="Pu L."/>
            <person name="Thornton R."/>
            <person name="Saada N."/>
            <person name="Wilczek-Boney K.B."/>
            <person name="Lee S."/>
            <person name="Kovar C."/>
            <person name="Wu Y."/>
            <person name="Scherer S.E."/>
            <person name="Worley K.C."/>
            <person name="Muzny D.M."/>
            <person name="Gibbs R."/>
        </authorList>
    </citation>
    <scope>NUCLEOTIDE SEQUENCE</scope>
    <source>
        <strain evidence="3">Brora</strain>
    </source>
</reference>